<proteinExistence type="predicted"/>
<dbReference type="EMBL" id="LVJH01000048">
    <property type="protein sequence ID" value="OAB38441.1"/>
    <property type="molecule type" value="Genomic_DNA"/>
</dbReference>
<dbReference type="OrthoDB" id="2662505at2"/>
<dbReference type="STRING" id="494026.PGLA_20330"/>
<reference evidence="2 3" key="1">
    <citation type="submission" date="2016-03" db="EMBL/GenBank/DDBJ databases">
        <title>Draft genome sequence of Paenibacillus glacialis DSM 22343.</title>
        <authorList>
            <person name="Shin S.-K."/>
            <person name="Yi H."/>
        </authorList>
    </citation>
    <scope>NUCLEOTIDE SEQUENCE [LARGE SCALE GENOMIC DNA]</scope>
    <source>
        <strain evidence="2 3">DSM 22343</strain>
    </source>
</reference>
<organism evidence="2 3">
    <name type="scientific">Paenibacillus glacialis</name>
    <dbReference type="NCBI Taxonomy" id="494026"/>
    <lineage>
        <taxon>Bacteria</taxon>
        <taxon>Bacillati</taxon>
        <taxon>Bacillota</taxon>
        <taxon>Bacilli</taxon>
        <taxon>Bacillales</taxon>
        <taxon>Paenibacillaceae</taxon>
        <taxon>Paenibacillus</taxon>
    </lineage>
</organism>
<keyword evidence="1" id="KW-1133">Transmembrane helix</keyword>
<feature type="transmembrane region" description="Helical" evidence="1">
    <location>
        <begin position="6"/>
        <end position="27"/>
    </location>
</feature>
<comment type="caution">
    <text evidence="2">The sequence shown here is derived from an EMBL/GenBank/DDBJ whole genome shotgun (WGS) entry which is preliminary data.</text>
</comment>
<feature type="transmembrane region" description="Helical" evidence="1">
    <location>
        <begin position="506"/>
        <end position="526"/>
    </location>
</feature>
<evidence type="ECO:0000256" key="1">
    <source>
        <dbReference type="SAM" id="Phobius"/>
    </source>
</evidence>
<feature type="transmembrane region" description="Helical" evidence="1">
    <location>
        <begin position="100"/>
        <end position="118"/>
    </location>
</feature>
<name>A0A168HR09_9BACL</name>
<feature type="transmembrane region" description="Helical" evidence="1">
    <location>
        <begin position="124"/>
        <end position="144"/>
    </location>
</feature>
<sequence length="692" mass="81154">MNKWFWILLISGIAILASGGFLLYSILKERKRRKNFGSVWASSKAKKQVASPKLMIFYQKSYVQLVKIPIIKSQMLRIRKRLMSINTYDEFTLRKETMRITFLTLGIIVGSVTLLAILSQSGLAVFFGILVAIIANELFIDIFVNRVEDRILKQFAGVLEDNRHYYQELRMVDEAIYQAAQGSPHDIKMQTEKIHEILTSKEPAKELERYYAVAPNRYLKVFSGVSYLIMEYGDKVLPKGSMYLNAINKFVQEIRYDLLRRQKLRYKLGGLTLIAIVPILLSFPLMYWAQEYFPMTREFYESKMGYLIKLFIYTIAAICYVLIRKLSENDEAKYVSKGPKWQWEKKIYSWPWAKWVIDRLVPANHTRNHYRSNMLLKEVNSPLTLEWFYVHRIMMSLVSFIGVVVLCVFLHFNTLNQVFTNPTSEQTKILGYMNDKELQSAEALTASDNAIIKEVRNEREVTRDLIADKVRSNSNLDVPTEDVAFNNTVNRITEKINTINNEYFRWWELLIAIAIASIGYYFPVWLMQFQRKMRALEMQNEVDQFHVLISILSEFDRISVESVLEWMERYSIIFRPALQRCLLNFDSGAEEALRALQRDAPFESFNRITKRLLQAVEKISIRDAFDDLEMEQEYYAEQKKERLERLIRQKSSWGKMLGWTPGALLIGLYLVFPFLYMSFGQLGDLSIQMQSI</sequence>
<dbReference type="Proteomes" id="UP000076967">
    <property type="component" value="Unassembled WGS sequence"/>
</dbReference>
<dbReference type="AlphaFoldDB" id="A0A168HR09"/>
<dbReference type="RefSeq" id="WP_068536353.1">
    <property type="nucleotide sequence ID" value="NZ_LVJH01000048.1"/>
</dbReference>
<feature type="transmembrane region" description="Helical" evidence="1">
    <location>
        <begin position="656"/>
        <end position="676"/>
    </location>
</feature>
<feature type="transmembrane region" description="Helical" evidence="1">
    <location>
        <begin position="393"/>
        <end position="412"/>
    </location>
</feature>
<evidence type="ECO:0000313" key="2">
    <source>
        <dbReference type="EMBL" id="OAB38441.1"/>
    </source>
</evidence>
<keyword evidence="1" id="KW-0472">Membrane</keyword>
<keyword evidence="3" id="KW-1185">Reference proteome</keyword>
<keyword evidence="1" id="KW-0812">Transmembrane</keyword>
<feature type="transmembrane region" description="Helical" evidence="1">
    <location>
        <begin position="304"/>
        <end position="323"/>
    </location>
</feature>
<evidence type="ECO:0000313" key="3">
    <source>
        <dbReference type="Proteomes" id="UP000076967"/>
    </source>
</evidence>
<gene>
    <name evidence="2" type="ORF">PGLA_20330</name>
</gene>
<feature type="transmembrane region" description="Helical" evidence="1">
    <location>
        <begin position="268"/>
        <end position="289"/>
    </location>
</feature>
<protein>
    <submittedName>
        <fullName evidence="2">Uncharacterized protein</fullName>
    </submittedName>
</protein>
<accession>A0A168HR09</accession>